<feature type="transmembrane region" description="Helical" evidence="11">
    <location>
        <begin position="336"/>
        <end position="353"/>
    </location>
</feature>
<dbReference type="GO" id="GO:0051751">
    <property type="term" value="F:alpha-1,4-mannosyltransferase activity"/>
    <property type="evidence" value="ECO:0007669"/>
    <property type="project" value="InterPro"/>
</dbReference>
<protein>
    <recommendedName>
        <fullName evidence="11">GPI mannosyltransferase 1</fullName>
        <ecNumber evidence="11">2.4.1.-</ecNumber>
    </recommendedName>
    <alternativeName>
        <fullName evidence="11">GPI mannosyltransferase I</fullName>
    </alternativeName>
</protein>
<dbReference type="InterPro" id="IPR007704">
    <property type="entry name" value="PIG-M"/>
</dbReference>
<keyword evidence="4 11" id="KW-0337">GPI-anchor biosynthesis</keyword>
<dbReference type="AlphaFoldDB" id="J4DQ86"/>
<gene>
    <name evidence="12" type="ORF">TOT_040000395</name>
</gene>
<organism evidence="12 13">
    <name type="scientific">Theileria orientalis strain Shintoku</name>
    <dbReference type="NCBI Taxonomy" id="869250"/>
    <lineage>
        <taxon>Eukaryota</taxon>
        <taxon>Sar</taxon>
        <taxon>Alveolata</taxon>
        <taxon>Apicomplexa</taxon>
        <taxon>Aconoidasida</taxon>
        <taxon>Piroplasmida</taxon>
        <taxon>Theileriidae</taxon>
        <taxon>Theileria</taxon>
    </lineage>
</organism>
<feature type="transmembrane region" description="Helical" evidence="11">
    <location>
        <begin position="237"/>
        <end position="256"/>
    </location>
</feature>
<reference evidence="12 13" key="1">
    <citation type="journal article" date="2012" name="MBio">
        <title>Comparative genome analysis of three eukaryotic parasites with differing abilities to transform leukocytes reveals key mediators of Theileria-induced leukocyte transformation.</title>
        <authorList>
            <person name="Hayashida K."/>
            <person name="Hara Y."/>
            <person name="Abe T."/>
            <person name="Yamasaki C."/>
            <person name="Toyoda A."/>
            <person name="Kosuge T."/>
            <person name="Suzuki Y."/>
            <person name="Sato Y."/>
            <person name="Kawashima S."/>
            <person name="Katayama T."/>
            <person name="Wakaguri H."/>
            <person name="Inoue N."/>
            <person name="Homma K."/>
            <person name="Tada-Umezaki M."/>
            <person name="Yagi Y."/>
            <person name="Fujii Y."/>
            <person name="Habara T."/>
            <person name="Kanehisa M."/>
            <person name="Watanabe H."/>
            <person name="Ito K."/>
            <person name="Gojobori T."/>
            <person name="Sugawara H."/>
            <person name="Imanishi T."/>
            <person name="Weir W."/>
            <person name="Gardner M."/>
            <person name="Pain A."/>
            <person name="Shiels B."/>
            <person name="Hattori M."/>
            <person name="Nene V."/>
            <person name="Sugimoto C."/>
        </authorList>
    </citation>
    <scope>NUCLEOTIDE SEQUENCE [LARGE SCALE GENOMIC DNA]</scope>
    <source>
        <strain evidence="12 13">Shintoku</strain>
    </source>
</reference>
<keyword evidence="10 11" id="KW-0472">Membrane</keyword>
<accession>J4DQ86</accession>
<evidence type="ECO:0000256" key="7">
    <source>
        <dbReference type="ARBA" id="ARBA00022692"/>
    </source>
</evidence>
<dbReference type="STRING" id="869250.J4DQ86"/>
<dbReference type="Pfam" id="PF05007">
    <property type="entry name" value="Mannosyl_trans"/>
    <property type="match status" value="1"/>
</dbReference>
<evidence type="ECO:0000256" key="3">
    <source>
        <dbReference type="ARBA" id="ARBA00011071"/>
    </source>
</evidence>
<evidence type="ECO:0000256" key="11">
    <source>
        <dbReference type="RuleBase" id="RU365064"/>
    </source>
</evidence>
<feature type="transmembrane region" description="Helical" evidence="11">
    <location>
        <begin position="365"/>
        <end position="386"/>
    </location>
</feature>
<name>J4DQ86_THEOR</name>
<evidence type="ECO:0000313" key="13">
    <source>
        <dbReference type="Proteomes" id="UP000003786"/>
    </source>
</evidence>
<dbReference type="KEGG" id="tot:TOT_040000395"/>
<evidence type="ECO:0000256" key="1">
    <source>
        <dbReference type="ARBA" id="ARBA00004477"/>
    </source>
</evidence>
<feature type="transmembrane region" description="Helical" evidence="11">
    <location>
        <begin position="151"/>
        <end position="167"/>
    </location>
</feature>
<evidence type="ECO:0000256" key="8">
    <source>
        <dbReference type="ARBA" id="ARBA00022824"/>
    </source>
</evidence>
<dbReference type="PANTHER" id="PTHR12886">
    <property type="entry name" value="PIG-M MANNOSYLTRANSFERASE"/>
    <property type="match status" value="1"/>
</dbReference>
<dbReference type="eggNOG" id="KOG3893">
    <property type="taxonomic scope" value="Eukaryota"/>
</dbReference>
<evidence type="ECO:0000256" key="2">
    <source>
        <dbReference type="ARBA" id="ARBA00004687"/>
    </source>
</evidence>
<evidence type="ECO:0000313" key="12">
    <source>
        <dbReference type="EMBL" id="BAM42019.1"/>
    </source>
</evidence>
<evidence type="ECO:0000256" key="10">
    <source>
        <dbReference type="ARBA" id="ARBA00023136"/>
    </source>
</evidence>
<feature type="transmembrane region" description="Helical" evidence="11">
    <location>
        <begin position="176"/>
        <end position="200"/>
    </location>
</feature>
<keyword evidence="9 11" id="KW-1133">Transmembrane helix</keyword>
<dbReference type="GO" id="GO:1990529">
    <property type="term" value="C:glycosylphosphatidylinositol-mannosyltransferase I complex"/>
    <property type="evidence" value="ECO:0007669"/>
    <property type="project" value="TreeGrafter"/>
</dbReference>
<keyword evidence="5 11" id="KW-0328">Glycosyltransferase</keyword>
<keyword evidence="7 11" id="KW-0812">Transmembrane</keyword>
<dbReference type="Proteomes" id="UP000003786">
    <property type="component" value="Chromosome 4"/>
</dbReference>
<sequence>MNNKSSNSIYNSLYTTASKNPSLFRFIIYFISLLIRLLLIAYSMYHNIKFDLKYSDVDYLVYSDSTKYILSGQSPYLRHTYRYTPILSFLMVFNELWFHDFGKILFTISDLLVGYIIEKCLWSYPKIDRIILASIWLLNPFSIGISSRGNADTLICLLVLLSLWLIMKRWILLSSILFGISVHFKIYPVIYTLPFILYIYNEGAVQKFKLALSNKIKFIFKIPFLLLSNINRNHIKFGFFSFLTFSVLTYLTYYYYGFNSIYETYLHQYIRKDHRHNFSLYFNTMYYIVDTHTNMNSILSFVPQLLCVFIFSIVSFDDLPLSLFLMTVSFVALNKVMTSQYFLWWMALLPLVIKNLGSNIKYYKNFLLSMVSLLIFKFLWLFWGYRLEFLGYNSFNEMLFSSSFLVISHMLVLWTLIYESYTNKIVST</sequence>
<dbReference type="GeneID" id="20716461"/>
<evidence type="ECO:0000256" key="4">
    <source>
        <dbReference type="ARBA" id="ARBA00022502"/>
    </source>
</evidence>
<feature type="transmembrane region" description="Helical" evidence="11">
    <location>
        <begin position="26"/>
        <end position="45"/>
    </location>
</feature>
<dbReference type="EC" id="2.4.1.-" evidence="11"/>
<dbReference type="UniPathway" id="UPA00196"/>
<evidence type="ECO:0000256" key="9">
    <source>
        <dbReference type="ARBA" id="ARBA00022989"/>
    </source>
</evidence>
<dbReference type="RefSeq" id="XP_009692320.1">
    <property type="nucleotide sequence ID" value="XM_009694025.1"/>
</dbReference>
<comment type="function">
    <text evidence="11">Catalytic subunit of the glycosylphosphatidylinositol-mannosyltransferase I complex which catalyzes the transfer of the first mannose, via an alpha-1,4 bond from a dolichol-phosphate-mannose (Dol-P-Man) to the glucosaminyl acyl phosphatidylinositol (GlcN-(acyl)PI) intermediate to generate alpha-D-Man-(1-&gt;4)-alpha-D-GlcN-(1-&gt;6)-(1-radyl,2-acyl-sn-glycero-3-phospho)-2-acyl-inositol and participates in the sixth step of the glycosylphosphatidylinositol-anchor biosynthesis.</text>
</comment>
<keyword evidence="13" id="KW-1185">Reference proteome</keyword>
<dbReference type="GO" id="GO:0005789">
    <property type="term" value="C:endoplasmic reticulum membrane"/>
    <property type="evidence" value="ECO:0007669"/>
    <property type="project" value="UniProtKB-SubCell"/>
</dbReference>
<dbReference type="EMBL" id="AP011949">
    <property type="protein sequence ID" value="BAM42019.1"/>
    <property type="molecule type" value="Genomic_DNA"/>
</dbReference>
<dbReference type="OrthoDB" id="1741594at2759"/>
<feature type="transmembrane region" description="Helical" evidence="11">
    <location>
        <begin position="298"/>
        <end position="316"/>
    </location>
</feature>
<feature type="transmembrane region" description="Helical" evidence="11">
    <location>
        <begin position="129"/>
        <end position="145"/>
    </location>
</feature>
<keyword evidence="6 11" id="KW-0808">Transferase</keyword>
<evidence type="ECO:0000256" key="5">
    <source>
        <dbReference type="ARBA" id="ARBA00022676"/>
    </source>
</evidence>
<comment type="similarity">
    <text evidence="3 11">Belongs to the PIGM family.</text>
</comment>
<dbReference type="OMA" id="MLWFIGQ"/>
<dbReference type="PANTHER" id="PTHR12886:SF0">
    <property type="entry name" value="GPI MANNOSYLTRANSFERASE 1"/>
    <property type="match status" value="1"/>
</dbReference>
<dbReference type="VEuPathDB" id="PiroplasmaDB:TOT_040000395"/>
<feature type="transmembrane region" description="Helical" evidence="11">
    <location>
        <begin position="398"/>
        <end position="418"/>
    </location>
</feature>
<proteinExistence type="inferred from homology"/>
<feature type="transmembrane region" description="Helical" evidence="11">
    <location>
        <begin position="96"/>
        <end position="117"/>
    </location>
</feature>
<evidence type="ECO:0000256" key="6">
    <source>
        <dbReference type="ARBA" id="ARBA00022679"/>
    </source>
</evidence>
<comment type="pathway">
    <text evidence="2 11">Glycolipid biosynthesis; glycosylphosphatidylinositol-anchor biosynthesis.</text>
</comment>
<keyword evidence="8 11" id="KW-0256">Endoplasmic reticulum</keyword>
<comment type="subcellular location">
    <subcellularLocation>
        <location evidence="1 11">Endoplasmic reticulum membrane</location>
        <topology evidence="1 11">Multi-pass membrane protein</topology>
    </subcellularLocation>
</comment>
<dbReference type="GO" id="GO:0006506">
    <property type="term" value="P:GPI anchor biosynthetic process"/>
    <property type="evidence" value="ECO:0007669"/>
    <property type="project" value="UniProtKB-UniPathway"/>
</dbReference>
<dbReference type="GO" id="GO:0004376">
    <property type="term" value="F:GPI mannosyltransferase activity"/>
    <property type="evidence" value="ECO:0007669"/>
    <property type="project" value="InterPro"/>
</dbReference>